<sequence>TAVSGTVLITVASRGELSMRGRTQPLNGDSACTAEVSKRMCEGCGGGCRYRLNLLRGPCVLERYLACHFF</sequence>
<accession>K9IPY9</accession>
<dbReference type="EMBL" id="GABZ01003197">
    <property type="protein sequence ID" value="JAA50328.1"/>
    <property type="molecule type" value="mRNA"/>
</dbReference>
<name>K9IPY9_DESRO</name>
<proteinExistence type="evidence at transcript level"/>
<evidence type="ECO:0000313" key="1">
    <source>
        <dbReference type="EMBL" id="JAA50328.1"/>
    </source>
</evidence>
<dbReference type="AlphaFoldDB" id="K9IPY9"/>
<feature type="non-terminal residue" evidence="1">
    <location>
        <position position="1"/>
    </location>
</feature>
<reference evidence="1" key="1">
    <citation type="submission" date="2012-11" db="EMBL/GenBank/DDBJ databases">
        <title>The Vampirome: Transcriptome and Proteome Analysis of the Submandibular and Accessory Glands of the Vampire Bat and Vector of Human Rabies, Desmodus rotundus.</title>
        <authorList>
            <person name="Francischetti I.M.B."/>
            <person name="Assumpcao T.C.F."/>
            <person name="Ma D."/>
            <person name="Vicente E.C."/>
            <person name="Ribeiro J.M.C."/>
        </authorList>
    </citation>
    <scope>NUCLEOTIDE SEQUENCE</scope>
    <source>
        <tissue evidence="1">Salivary gland</tissue>
    </source>
</reference>
<organism evidence="1">
    <name type="scientific">Desmodus rotundus</name>
    <name type="common">Vampire bat</name>
    <dbReference type="NCBI Taxonomy" id="9430"/>
    <lineage>
        <taxon>Eukaryota</taxon>
        <taxon>Metazoa</taxon>
        <taxon>Chordata</taxon>
        <taxon>Craniata</taxon>
        <taxon>Vertebrata</taxon>
        <taxon>Euteleostomi</taxon>
        <taxon>Mammalia</taxon>
        <taxon>Eutheria</taxon>
        <taxon>Laurasiatheria</taxon>
        <taxon>Chiroptera</taxon>
        <taxon>Yangochiroptera</taxon>
        <taxon>Phyllostomidae</taxon>
        <taxon>Desmodontinae</taxon>
        <taxon>Desmodus</taxon>
    </lineage>
</organism>
<protein>
    <submittedName>
        <fullName evidence="1">Uncharacterized protein</fullName>
    </submittedName>
</protein>